<dbReference type="InterPro" id="IPR029046">
    <property type="entry name" value="LolA/LolB/LppX"/>
</dbReference>
<dbReference type="SUPFAM" id="SSF89392">
    <property type="entry name" value="Prokaryotic lipoproteins and lipoprotein localization factors"/>
    <property type="match status" value="1"/>
</dbReference>
<dbReference type="AlphaFoldDB" id="A0A098S6R8"/>
<evidence type="ECO:0000259" key="2">
    <source>
        <dbReference type="Pfam" id="PF17131"/>
    </source>
</evidence>
<proteinExistence type="predicted"/>
<reference evidence="3 4" key="1">
    <citation type="journal article" date="2014" name="Int. J. Syst. Evol. Microbiol.">
        <title>Phaeodactylibacter xiamenensis gen. nov., sp. nov., a member of the family Saprospiraceae isolated from the marine alga Phaeodactylum tricornutum.</title>
        <authorList>
            <person name="Chen Z.Jr."/>
            <person name="Lei X."/>
            <person name="Lai Q."/>
            <person name="Li Y."/>
            <person name="Zhang B."/>
            <person name="Zhang J."/>
            <person name="Zhang H."/>
            <person name="Yang L."/>
            <person name="Zheng W."/>
            <person name="Tian Y."/>
            <person name="Yu Z."/>
            <person name="Xu H.Jr."/>
            <person name="Zheng T."/>
        </authorList>
    </citation>
    <scope>NUCLEOTIDE SEQUENCE [LARGE SCALE GENOMIC DNA]</scope>
    <source>
        <strain evidence="3 4">KD52</strain>
    </source>
</reference>
<dbReference type="PANTHER" id="PTHR37507:SF2">
    <property type="entry name" value="SPORULATION PROTEIN YDCC"/>
    <property type="match status" value="1"/>
</dbReference>
<sequence>MHNWSYPTANDPTAKEIIQKADEKMRGESNIATIKMTIIRPTWEREMTLKSWAKGTEYSLTLVTAPARDKGTAFLKREKEIWNWQPTIDRTIKMPPSMMMQSWMGSDFTNDDLVRESSIVTDYEHELLGTETLEDRNCYKIKMTPKPDAPVVWGEIIIWISKDEYLQLKSEFYDEDGYLVQTIYGKQVREMDGRVIPSVLEVVPADEEGHKTRLEYLSLDFNEPIQPSFFSIQNMKRVK</sequence>
<dbReference type="InterPro" id="IPR052944">
    <property type="entry name" value="Sporulation_related"/>
</dbReference>
<dbReference type="EMBL" id="JPOS01000020">
    <property type="protein sequence ID" value="KGE88289.1"/>
    <property type="molecule type" value="Genomic_DNA"/>
</dbReference>
<evidence type="ECO:0000256" key="1">
    <source>
        <dbReference type="ARBA" id="ARBA00022729"/>
    </source>
</evidence>
<dbReference type="Pfam" id="PF17131">
    <property type="entry name" value="LolA_like"/>
    <property type="match status" value="1"/>
</dbReference>
<keyword evidence="4" id="KW-1185">Reference proteome</keyword>
<dbReference type="PANTHER" id="PTHR37507">
    <property type="entry name" value="SPORULATION PROTEIN YDCC"/>
    <property type="match status" value="1"/>
</dbReference>
<feature type="domain" description="Uncharacterized protein TP-0789" evidence="2">
    <location>
        <begin position="56"/>
        <end position="237"/>
    </location>
</feature>
<keyword evidence="1" id="KW-0732">Signal</keyword>
<dbReference type="CDD" id="cd16329">
    <property type="entry name" value="LolA_like"/>
    <property type="match status" value="1"/>
</dbReference>
<dbReference type="Gene3D" id="2.50.20.10">
    <property type="entry name" value="Lipoprotein localisation LolA/LolB/LppX"/>
    <property type="match status" value="1"/>
</dbReference>
<name>A0A098S6R8_9BACT</name>
<gene>
    <name evidence="3" type="ORF">IX84_10830</name>
</gene>
<protein>
    <submittedName>
        <fullName evidence="3">Membrane protein</fullName>
    </submittedName>
</protein>
<dbReference type="STRING" id="1524460.IX84_10830"/>
<accession>A0A098S6R8</accession>
<dbReference type="Proteomes" id="UP000029736">
    <property type="component" value="Unassembled WGS sequence"/>
</dbReference>
<evidence type="ECO:0000313" key="4">
    <source>
        <dbReference type="Proteomes" id="UP000029736"/>
    </source>
</evidence>
<organism evidence="3 4">
    <name type="scientific">Phaeodactylibacter xiamenensis</name>
    <dbReference type="NCBI Taxonomy" id="1524460"/>
    <lineage>
        <taxon>Bacteria</taxon>
        <taxon>Pseudomonadati</taxon>
        <taxon>Bacteroidota</taxon>
        <taxon>Saprospiria</taxon>
        <taxon>Saprospirales</taxon>
        <taxon>Haliscomenobacteraceae</taxon>
        <taxon>Phaeodactylibacter</taxon>
    </lineage>
</organism>
<dbReference type="InterPro" id="IPR033399">
    <property type="entry name" value="TP_0789-like"/>
</dbReference>
<evidence type="ECO:0000313" key="3">
    <source>
        <dbReference type="EMBL" id="KGE88289.1"/>
    </source>
</evidence>
<comment type="caution">
    <text evidence="3">The sequence shown here is derived from an EMBL/GenBank/DDBJ whole genome shotgun (WGS) entry which is preliminary data.</text>
</comment>